<gene>
    <name evidence="2" type="ORF">ERL59_07650</name>
</gene>
<feature type="transmembrane region" description="Helical" evidence="1">
    <location>
        <begin position="170"/>
        <end position="186"/>
    </location>
</feature>
<sequence>MKMSVLWNKRFKDFWTEVSPYLRFVFNGGLIAFIVISFSIGSIYYRRFIENPPVDFPIHLLSACVLFWFIAYNPVRTYLREADLIYLVPAEYKMKSYFNKAILVSFILQCLALIMIWVVLFPLYLVTSNTNGLMFFVFLIALFLIKWIFMIGSWQEIQFKAVSHRKVYSYFRWVISFILVYILFSYHLPKGMLFIALVLLTYIVSFRLIPKFHINWDRLIHVEKQHKARIYAFLSWFVDVPQLPKRVNNRKTLSKSAELFSIQKRNTFVFLYYLTWIRTDLFGIVVRMTLVGMILIFFLTNDWMKYLFYIIVIYLSGIQLSSLRQYHKNMFWLYIYPLKNELRVDGILKNSFRIHLVIIFMITIPLQLTISNLTYGFILLVVSILLSYMYHQSLSKKIFSKK</sequence>
<evidence type="ECO:0000313" key="3">
    <source>
        <dbReference type="Proteomes" id="UP000448943"/>
    </source>
</evidence>
<keyword evidence="3" id="KW-1185">Reference proteome</keyword>
<dbReference type="RefSeq" id="WP_160645626.1">
    <property type="nucleotide sequence ID" value="NZ_SIJB01000018.1"/>
</dbReference>
<keyword evidence="1" id="KW-0472">Membrane</keyword>
<feature type="transmembrane region" description="Helical" evidence="1">
    <location>
        <begin position="373"/>
        <end position="391"/>
    </location>
</feature>
<dbReference type="InterPro" id="IPR010288">
    <property type="entry name" value="EcsB_ABC"/>
</dbReference>
<feature type="transmembrane region" description="Helical" evidence="1">
    <location>
        <begin position="56"/>
        <end position="75"/>
    </location>
</feature>
<organism evidence="2 3">
    <name type="scientific">Chengkuizengella marina</name>
    <dbReference type="NCBI Taxonomy" id="2507566"/>
    <lineage>
        <taxon>Bacteria</taxon>
        <taxon>Bacillati</taxon>
        <taxon>Bacillota</taxon>
        <taxon>Bacilli</taxon>
        <taxon>Bacillales</taxon>
        <taxon>Paenibacillaceae</taxon>
        <taxon>Chengkuizengella</taxon>
    </lineage>
</organism>
<evidence type="ECO:0000256" key="1">
    <source>
        <dbReference type="SAM" id="Phobius"/>
    </source>
</evidence>
<dbReference type="PIRSF" id="PIRSF037259">
    <property type="entry name" value="EcsB_ABC"/>
    <property type="match status" value="1"/>
</dbReference>
<dbReference type="EMBL" id="SIJB01000018">
    <property type="protein sequence ID" value="NBI28829.1"/>
    <property type="molecule type" value="Genomic_DNA"/>
</dbReference>
<feature type="transmembrane region" description="Helical" evidence="1">
    <location>
        <begin position="101"/>
        <end position="126"/>
    </location>
</feature>
<dbReference type="OrthoDB" id="2447941at2"/>
<name>A0A6N9PZ87_9BACL</name>
<accession>A0A6N9PZ87</accession>
<dbReference type="Proteomes" id="UP000448943">
    <property type="component" value="Unassembled WGS sequence"/>
</dbReference>
<dbReference type="AlphaFoldDB" id="A0A6N9PZ87"/>
<feature type="transmembrane region" description="Helical" evidence="1">
    <location>
        <begin position="132"/>
        <end position="149"/>
    </location>
</feature>
<comment type="caution">
    <text evidence="2">The sequence shown here is derived from an EMBL/GenBank/DDBJ whole genome shotgun (WGS) entry which is preliminary data.</text>
</comment>
<dbReference type="GO" id="GO:0016020">
    <property type="term" value="C:membrane"/>
    <property type="evidence" value="ECO:0007669"/>
    <property type="project" value="InterPro"/>
</dbReference>
<protein>
    <submittedName>
        <fullName evidence="2">ABC transporter permease</fullName>
    </submittedName>
</protein>
<feature type="transmembrane region" description="Helical" evidence="1">
    <location>
        <begin position="306"/>
        <end position="326"/>
    </location>
</feature>
<feature type="transmembrane region" description="Helical" evidence="1">
    <location>
        <begin position="21"/>
        <end position="44"/>
    </location>
</feature>
<proteinExistence type="predicted"/>
<feature type="transmembrane region" description="Helical" evidence="1">
    <location>
        <begin position="192"/>
        <end position="209"/>
    </location>
</feature>
<evidence type="ECO:0000313" key="2">
    <source>
        <dbReference type="EMBL" id="NBI28829.1"/>
    </source>
</evidence>
<keyword evidence="1" id="KW-0812">Transmembrane</keyword>
<dbReference type="Pfam" id="PF05975">
    <property type="entry name" value="EcsB"/>
    <property type="match status" value="1"/>
</dbReference>
<keyword evidence="1" id="KW-1133">Transmembrane helix</keyword>
<reference evidence="2 3" key="1">
    <citation type="submission" date="2019-01" db="EMBL/GenBank/DDBJ databases">
        <title>Chengkuizengella sp. nov., isolated from deep-sea sediment of East Pacific Ocean.</title>
        <authorList>
            <person name="Yang J."/>
            <person name="Lai Q."/>
            <person name="Shao Z."/>
        </authorList>
    </citation>
    <scope>NUCLEOTIDE SEQUENCE [LARGE SCALE GENOMIC DNA]</scope>
    <source>
        <strain evidence="2 3">YPA3-1-1</strain>
    </source>
</reference>